<dbReference type="InterPro" id="IPR009597">
    <property type="entry name" value="DUF1206"/>
</dbReference>
<feature type="transmembrane region" description="Helical" evidence="1">
    <location>
        <begin position="110"/>
        <end position="131"/>
    </location>
</feature>
<gene>
    <name evidence="3" type="ordered locus">Caul_3704</name>
</gene>
<feature type="transmembrane region" description="Helical" evidence="1">
    <location>
        <begin position="164"/>
        <end position="182"/>
    </location>
</feature>
<feature type="transmembrane region" description="Helical" evidence="1">
    <location>
        <begin position="252"/>
        <end position="273"/>
    </location>
</feature>
<dbReference type="KEGG" id="cak:Caul_3704"/>
<feature type="domain" description="DUF1206" evidence="2">
    <location>
        <begin position="209"/>
        <end position="278"/>
    </location>
</feature>
<feature type="transmembrane region" description="Helical" evidence="1">
    <location>
        <begin position="72"/>
        <end position="98"/>
    </location>
</feature>
<feature type="domain" description="DUF1206" evidence="2">
    <location>
        <begin position="31"/>
        <end position="98"/>
    </location>
</feature>
<dbReference type="AlphaFoldDB" id="B0T868"/>
<evidence type="ECO:0000259" key="2">
    <source>
        <dbReference type="Pfam" id="PF06724"/>
    </source>
</evidence>
<dbReference type="HOGENOM" id="CLU_073530_0_0_5"/>
<dbReference type="Pfam" id="PF06724">
    <property type="entry name" value="DUF1206"/>
    <property type="match status" value="3"/>
</dbReference>
<dbReference type="STRING" id="366602.Caul_3704"/>
<protein>
    <recommendedName>
        <fullName evidence="2">DUF1206 domain-containing protein</fullName>
    </recommendedName>
</protein>
<reference evidence="3" key="1">
    <citation type="submission" date="2008-01" db="EMBL/GenBank/DDBJ databases">
        <title>Complete sequence of chromosome of Caulobacter sp. K31.</title>
        <authorList>
            <consortium name="US DOE Joint Genome Institute"/>
            <person name="Copeland A."/>
            <person name="Lucas S."/>
            <person name="Lapidus A."/>
            <person name="Barry K."/>
            <person name="Glavina del Rio T."/>
            <person name="Dalin E."/>
            <person name="Tice H."/>
            <person name="Pitluck S."/>
            <person name="Bruce D."/>
            <person name="Goodwin L."/>
            <person name="Thompson L.S."/>
            <person name="Brettin T."/>
            <person name="Detter J.C."/>
            <person name="Han C."/>
            <person name="Schmutz J."/>
            <person name="Larimer F."/>
            <person name="Land M."/>
            <person name="Hauser L."/>
            <person name="Kyrpides N."/>
            <person name="Kim E."/>
            <person name="Stephens C."/>
            <person name="Richardson P."/>
        </authorList>
    </citation>
    <scope>NUCLEOTIDE SEQUENCE [LARGE SCALE GENOMIC DNA]</scope>
    <source>
        <strain evidence="3">K31</strain>
    </source>
</reference>
<evidence type="ECO:0000313" key="3">
    <source>
        <dbReference type="EMBL" id="ABZ72831.1"/>
    </source>
</evidence>
<dbReference type="EMBL" id="CP000927">
    <property type="protein sequence ID" value="ABZ72831.1"/>
    <property type="molecule type" value="Genomic_DNA"/>
</dbReference>
<keyword evidence="1" id="KW-0472">Membrane</keyword>
<keyword evidence="1" id="KW-0812">Transmembrane</keyword>
<dbReference type="eggNOG" id="ENOG502Z854">
    <property type="taxonomic scope" value="Bacteria"/>
</dbReference>
<sequence>MSTSPIALPRNLVRRVRRANVSKAIELASRIGYAARGLVYLGLGSIVLLAALDLTPRAKGAKGVLRAWADWPLGWALIGGIGVGLGGFAAWRILQAVFDADRHGRSPRAWAVRAGQAFSGLVYGGLALSAFELLDELEEVGQVDEERSAHHAARTVLDLPYGDTLLIAAGLAVLAFGIGNVIQGLMHDFSKRLDCDAKICRVVVPLAKAGYGARGLASLPLGVFLVLAGLQARAGEARSWGGALEAVEHQPFGNTALCLVAAGLIAFGLFGLVEARYRRIRPPPEVTP</sequence>
<feature type="domain" description="DUF1206" evidence="2">
    <location>
        <begin position="114"/>
        <end position="185"/>
    </location>
</feature>
<organism evidence="3">
    <name type="scientific">Caulobacter sp. (strain K31)</name>
    <dbReference type="NCBI Taxonomy" id="366602"/>
    <lineage>
        <taxon>Bacteria</taxon>
        <taxon>Pseudomonadati</taxon>
        <taxon>Pseudomonadota</taxon>
        <taxon>Alphaproteobacteria</taxon>
        <taxon>Caulobacterales</taxon>
        <taxon>Caulobacteraceae</taxon>
        <taxon>Caulobacter</taxon>
    </lineage>
</organism>
<feature type="transmembrane region" description="Helical" evidence="1">
    <location>
        <begin position="211"/>
        <end position="232"/>
    </location>
</feature>
<keyword evidence="1" id="KW-1133">Transmembrane helix</keyword>
<accession>B0T868</accession>
<name>B0T868_CAUSK</name>
<evidence type="ECO:0000256" key="1">
    <source>
        <dbReference type="SAM" id="Phobius"/>
    </source>
</evidence>
<dbReference type="OrthoDB" id="5702018at2"/>
<proteinExistence type="predicted"/>
<feature type="transmembrane region" description="Helical" evidence="1">
    <location>
        <begin position="33"/>
        <end position="52"/>
    </location>
</feature>